<evidence type="ECO:0000256" key="1">
    <source>
        <dbReference type="SAM" id="MobiDB-lite"/>
    </source>
</evidence>
<feature type="transmembrane region" description="Helical" evidence="2">
    <location>
        <begin position="187"/>
        <end position="214"/>
    </location>
</feature>
<dbReference type="InterPro" id="IPR040411">
    <property type="entry name" value="At5g23160-like"/>
</dbReference>
<organism evidence="3 4">
    <name type="scientific">Heracleum sosnowskyi</name>
    <dbReference type="NCBI Taxonomy" id="360622"/>
    <lineage>
        <taxon>Eukaryota</taxon>
        <taxon>Viridiplantae</taxon>
        <taxon>Streptophyta</taxon>
        <taxon>Embryophyta</taxon>
        <taxon>Tracheophyta</taxon>
        <taxon>Spermatophyta</taxon>
        <taxon>Magnoliopsida</taxon>
        <taxon>eudicotyledons</taxon>
        <taxon>Gunneridae</taxon>
        <taxon>Pentapetalae</taxon>
        <taxon>asterids</taxon>
        <taxon>campanulids</taxon>
        <taxon>Apiales</taxon>
        <taxon>Apiaceae</taxon>
        <taxon>Apioideae</taxon>
        <taxon>apioid superclade</taxon>
        <taxon>Tordylieae</taxon>
        <taxon>Tordyliinae</taxon>
        <taxon>Heracleum</taxon>
    </lineage>
</organism>
<dbReference type="Proteomes" id="UP001237642">
    <property type="component" value="Unassembled WGS sequence"/>
</dbReference>
<keyword evidence="4" id="KW-1185">Reference proteome</keyword>
<reference evidence="3" key="1">
    <citation type="submission" date="2023-02" db="EMBL/GenBank/DDBJ databases">
        <title>Genome of toxic invasive species Heracleum sosnowskyi carries increased number of genes despite the absence of recent whole-genome duplications.</title>
        <authorList>
            <person name="Schelkunov M."/>
            <person name="Shtratnikova V."/>
            <person name="Makarenko M."/>
            <person name="Klepikova A."/>
            <person name="Omelchenko D."/>
            <person name="Novikova G."/>
            <person name="Obukhova E."/>
            <person name="Bogdanov V."/>
            <person name="Penin A."/>
            <person name="Logacheva M."/>
        </authorList>
    </citation>
    <scope>NUCLEOTIDE SEQUENCE</scope>
    <source>
        <strain evidence="3">Hsosn_3</strain>
        <tissue evidence="3">Leaf</tissue>
    </source>
</reference>
<keyword evidence="2" id="KW-0472">Membrane</keyword>
<protein>
    <recommendedName>
        <fullName evidence="5">Transmembrane protein</fullName>
    </recommendedName>
</protein>
<evidence type="ECO:0008006" key="5">
    <source>
        <dbReference type="Google" id="ProtNLM"/>
    </source>
</evidence>
<name>A0AAD8IK41_9APIA</name>
<dbReference type="EMBL" id="JAUIZM010000005">
    <property type="protein sequence ID" value="KAK1385405.1"/>
    <property type="molecule type" value="Genomic_DNA"/>
</dbReference>
<dbReference type="PANTHER" id="PTHR34379">
    <property type="entry name" value="OS07G0553800 PROTEIN"/>
    <property type="match status" value="1"/>
</dbReference>
<gene>
    <name evidence="3" type="ORF">POM88_023140</name>
</gene>
<keyword evidence="2" id="KW-0812">Transmembrane</keyword>
<evidence type="ECO:0000313" key="4">
    <source>
        <dbReference type="Proteomes" id="UP001237642"/>
    </source>
</evidence>
<comment type="caution">
    <text evidence="3">The sequence shown here is derived from an EMBL/GenBank/DDBJ whole genome shotgun (WGS) entry which is preliminary data.</text>
</comment>
<keyword evidence="2" id="KW-1133">Transmembrane helix</keyword>
<evidence type="ECO:0000313" key="3">
    <source>
        <dbReference type="EMBL" id="KAK1385405.1"/>
    </source>
</evidence>
<feature type="region of interest" description="Disordered" evidence="1">
    <location>
        <begin position="34"/>
        <end position="57"/>
    </location>
</feature>
<evidence type="ECO:0000256" key="2">
    <source>
        <dbReference type="SAM" id="Phobius"/>
    </source>
</evidence>
<accession>A0AAD8IK41</accession>
<sequence>MKTVTRSSKNNKTTSLTFLSSFCVNKSAVETNHAKAAVPEKPSSPKFDKEISPQKNNKQAAGINKTYFPAAPGHTNSKVYNHKKKNSEIGKDNFIEKDSKFHESILLVKDTNRQNLKKEKKRSRSSSFGPLQLENNVVSNKTTRVLSHSISLPPLNRNTEKAIRGKNDIDNDGGTQGKVDPIVGMSIMMGTLAIMLIWGKLCAILCTCAWLYMVPRLRIKESIRSNSGSLDFESVEYKKKVVLEGLLQRDRRRVVSEINL</sequence>
<reference evidence="3" key="2">
    <citation type="submission" date="2023-05" db="EMBL/GenBank/DDBJ databases">
        <authorList>
            <person name="Schelkunov M.I."/>
        </authorList>
    </citation>
    <scope>NUCLEOTIDE SEQUENCE</scope>
    <source>
        <strain evidence="3">Hsosn_3</strain>
        <tissue evidence="3">Leaf</tissue>
    </source>
</reference>
<dbReference type="PANTHER" id="PTHR34379:SF3">
    <property type="entry name" value="PROTEIN, PUTATIVE-RELATED"/>
    <property type="match status" value="1"/>
</dbReference>
<dbReference type="AlphaFoldDB" id="A0AAD8IK41"/>
<proteinExistence type="predicted"/>